<dbReference type="EMBL" id="CAJNOL010001538">
    <property type="protein sequence ID" value="CAF1378490.1"/>
    <property type="molecule type" value="Genomic_DNA"/>
</dbReference>
<dbReference type="SUPFAM" id="SSF81767">
    <property type="entry name" value="Pre-protein crosslinking domain of SecA"/>
    <property type="match status" value="1"/>
</dbReference>
<dbReference type="GO" id="GO:0006605">
    <property type="term" value="P:protein targeting"/>
    <property type="evidence" value="ECO:0007669"/>
    <property type="project" value="InterPro"/>
</dbReference>
<evidence type="ECO:0000259" key="7">
    <source>
        <dbReference type="PROSITE" id="PS50102"/>
    </source>
</evidence>
<dbReference type="GO" id="GO:0017038">
    <property type="term" value="P:protein import"/>
    <property type="evidence" value="ECO:0007669"/>
    <property type="project" value="InterPro"/>
</dbReference>
<feature type="region of interest" description="Disordered" evidence="6">
    <location>
        <begin position="3416"/>
        <end position="3435"/>
    </location>
</feature>
<evidence type="ECO:0000313" key="12">
    <source>
        <dbReference type="EMBL" id="CAF1378490.1"/>
    </source>
</evidence>
<name>A0A814SCX7_9BILA</name>
<feature type="domain" description="Helicase C-terminal" evidence="9">
    <location>
        <begin position="2053"/>
        <end position="2223"/>
    </location>
</feature>
<evidence type="ECO:0008006" key="15">
    <source>
        <dbReference type="Google" id="ProtNLM"/>
    </source>
</evidence>
<feature type="compositionally biased region" description="Polar residues" evidence="6">
    <location>
        <begin position="3831"/>
        <end position="3840"/>
    </location>
</feature>
<evidence type="ECO:0000313" key="13">
    <source>
        <dbReference type="Proteomes" id="UP000663854"/>
    </source>
</evidence>
<feature type="compositionally biased region" description="Basic and acidic residues" evidence="6">
    <location>
        <begin position="3424"/>
        <end position="3433"/>
    </location>
</feature>
<feature type="compositionally biased region" description="Polar residues" evidence="6">
    <location>
        <begin position="4222"/>
        <end position="4236"/>
    </location>
</feature>
<evidence type="ECO:0000259" key="9">
    <source>
        <dbReference type="PROSITE" id="PS51194"/>
    </source>
</evidence>
<organism evidence="11 13">
    <name type="scientific">Rotaria sordida</name>
    <dbReference type="NCBI Taxonomy" id="392033"/>
    <lineage>
        <taxon>Eukaryota</taxon>
        <taxon>Metazoa</taxon>
        <taxon>Spiralia</taxon>
        <taxon>Gnathifera</taxon>
        <taxon>Rotifera</taxon>
        <taxon>Eurotatoria</taxon>
        <taxon>Bdelloidea</taxon>
        <taxon>Philodinida</taxon>
        <taxon>Philodinidae</taxon>
        <taxon>Rotaria</taxon>
    </lineage>
</organism>
<dbReference type="InterPro" id="IPR011990">
    <property type="entry name" value="TPR-like_helical_dom_sf"/>
</dbReference>
<feature type="region of interest" description="Disordered" evidence="6">
    <location>
        <begin position="3638"/>
        <end position="3657"/>
    </location>
</feature>
<dbReference type="PROSITE" id="PS51194">
    <property type="entry name" value="HELICASE_CTER"/>
    <property type="match status" value="1"/>
</dbReference>
<evidence type="ECO:0000256" key="4">
    <source>
        <dbReference type="PROSITE-ProRule" id="PRU00042"/>
    </source>
</evidence>
<feature type="region of interest" description="Disordered" evidence="6">
    <location>
        <begin position="4311"/>
        <end position="4362"/>
    </location>
</feature>
<evidence type="ECO:0000256" key="6">
    <source>
        <dbReference type="SAM" id="MobiDB-lite"/>
    </source>
</evidence>
<dbReference type="Pfam" id="PF07517">
    <property type="entry name" value="SecA_DEAD"/>
    <property type="match status" value="1"/>
</dbReference>
<dbReference type="GO" id="GO:0006886">
    <property type="term" value="P:intracellular protein transport"/>
    <property type="evidence" value="ECO:0007669"/>
    <property type="project" value="InterPro"/>
</dbReference>
<evidence type="ECO:0000259" key="8">
    <source>
        <dbReference type="PROSITE" id="PS50157"/>
    </source>
</evidence>
<dbReference type="GO" id="GO:0016020">
    <property type="term" value="C:membrane"/>
    <property type="evidence" value="ECO:0007669"/>
    <property type="project" value="InterPro"/>
</dbReference>
<evidence type="ECO:0000259" key="10">
    <source>
        <dbReference type="PROSITE" id="PS51196"/>
    </source>
</evidence>
<evidence type="ECO:0000313" key="14">
    <source>
        <dbReference type="Proteomes" id="UP000663870"/>
    </source>
</evidence>
<feature type="domain" description="SecA family profile" evidence="10">
    <location>
        <begin position="1532"/>
        <end position="2213"/>
    </location>
</feature>
<dbReference type="PRINTS" id="PR00906">
    <property type="entry name" value="SECA"/>
</dbReference>
<feature type="region of interest" description="Disordered" evidence="6">
    <location>
        <begin position="4212"/>
        <end position="4244"/>
    </location>
</feature>
<dbReference type="InterPro" id="IPR014018">
    <property type="entry name" value="SecA_motor_DEAD"/>
</dbReference>
<dbReference type="InterPro" id="IPR011115">
    <property type="entry name" value="SecA_DEAD"/>
</dbReference>
<dbReference type="PROSITE" id="PS00028">
    <property type="entry name" value="ZINC_FINGER_C2H2_1"/>
    <property type="match status" value="1"/>
</dbReference>
<dbReference type="InterPro" id="IPR012677">
    <property type="entry name" value="Nucleotide-bd_a/b_plait_sf"/>
</dbReference>
<dbReference type="PROSITE" id="PS50102">
    <property type="entry name" value="RRM"/>
    <property type="match status" value="1"/>
</dbReference>
<reference evidence="11" key="1">
    <citation type="submission" date="2021-02" db="EMBL/GenBank/DDBJ databases">
        <authorList>
            <person name="Nowell W R."/>
        </authorList>
    </citation>
    <scope>NUCLEOTIDE SEQUENCE</scope>
</reference>
<dbReference type="Proteomes" id="UP000663870">
    <property type="component" value="Unassembled WGS sequence"/>
</dbReference>
<feature type="region of interest" description="Disordered" evidence="6">
    <location>
        <begin position="3806"/>
        <end position="3858"/>
    </location>
</feature>
<dbReference type="SUPFAM" id="SSF52540">
    <property type="entry name" value="P-loop containing nucleoside triphosphate hydrolases"/>
    <property type="match status" value="2"/>
</dbReference>
<dbReference type="SUPFAM" id="SSF54928">
    <property type="entry name" value="RNA-binding domain, RBD"/>
    <property type="match status" value="1"/>
</dbReference>
<protein>
    <recommendedName>
        <fullName evidence="15">Protein translocase subunit SecA</fullName>
    </recommendedName>
</protein>
<dbReference type="InterPro" id="IPR001650">
    <property type="entry name" value="Helicase_C-like"/>
</dbReference>
<accession>A0A814SCX7</accession>
<dbReference type="InterPro" id="IPR036670">
    <property type="entry name" value="SecA_X-link_sf"/>
</dbReference>
<gene>
    <name evidence="12" type="ORF">JXQ802_LOCUS33537</name>
    <name evidence="11" type="ORF">PYM288_LOCUS21883</name>
</gene>
<dbReference type="InterPro" id="IPR000504">
    <property type="entry name" value="RRM_dom"/>
</dbReference>
<keyword evidence="1" id="KW-0963">Cytoplasm</keyword>
<keyword evidence="4" id="KW-0479">Metal-binding</keyword>
<dbReference type="PANTHER" id="PTHR30612:SF0">
    <property type="entry name" value="CHLOROPLAST PROTEIN-TRANSPORTING ATPASE"/>
    <property type="match status" value="1"/>
</dbReference>
<sequence length="4378" mass="502999">MLWTLGYQIKNSFSKNSEKILDENLVNRINSTIENVEDKISTESLSFVNEQVQNQYFLVDNKDRHSTQRRIKMSTNYSRKLKQAAVTKNQQTMKIKSKNKQSEESTDALSSVNFFKNRKVDIKTSTNTEILPTVQDKGGSDQSMWRTTSAEISNLYQRVKSGQILKQTDKDEYLPSRFLGISKKWFLTPGIEYIEGLYLDLMISEMFLEISKKHILNDKTIHLLIQCIDSLDGLEWKILGGPTGRESAIRNYTFFLKAALFPLHILQLLKGDSIVNESNISEGLTFKLKAIRINAISAIYNCTIRNKWILTDERLNHIQKYIDDDDREFKNWIIQIFLLIENNKNVNYKKLFNECLKQFEQNENLIHAISYIYEQSKDMNRCKELFDENSITIISSVFTKQNLSQHEKLIVCSIINNYLQSSYSKGLNEIQLRNYAYLLHHSQDSEDLKLEALKSIVLTVEKVKMLPEFMMEILIENMNKGDDKFDNFVILVLRIVAEQQAIFKVDCLASKWLEDSIIIRDEIDISFEKASEYNLDCQWISSIVAQMFLTSLQKNIRINDQSIDYLVKSLDSKDKQTCILSAKSLYLVAETHEIKDPILFDLKEHIESRIHDVSVYLTVAYVRGLATLSSSYGFIAASHVSYLPRIYVFEDLQLGEENFANIVNKKILFLLYNEAANNPFEDDVFRIFDHILLLENEYQVDAIEILRKYSANKFLIPDDTLSALENIVTTPELFNQVFQVIENIIHNKQIVSEKILRIIADNFYLSHSDKLRESSYHLLDMANDNQDISEEIFNIFELEKSSRAISSHYLEAKCAIAYLLEKTKNGYRLTINGFRALAQVINIPWMIDNNILKILLNVSNNGQIIPIGLVGKLTRRFNPYSEQHDFIRIFENLVKNNQDIPSKLSSKLTKALNNPCILDQVLIIFLLEGQKEQYLSVICSVIETKDYFAIDTRNLFVRILYRKSIKNIIARIQTALVHALKIDYQDVIRKAINGLKILVSHHKVVPEKETIDILLSLITSDICNETIRQDIRILLNISTLENNQKCAYELAYLNFDNYDQLLDKLDQFDKPKLLTQNFNQISCVIDNDSTLSLKALEILRKCSNKENITDKLLNSIAVLLASTNSKHIKSLCCQVIAEIVGTGRKIFIDILDQNDKFHIFHCDILICIALTLEVKEMSELKSLEINIFNDNDIIRYWSFRGLRATYDRGFKSSAFLQWCNHIIDKLEDNTDVEVEFDLDLFETVAALKYIDFDKIYGTPQNQWNRELLICDLIERFHITEAERFQFYEAWLDIEEHRKYHSNMLLKLLHRFLVNNNNVLFTECYETVKILDQIDFDTAHNILLHSSQAFVDLRQAYLTVIIHQCLFNRAEISSEYIETLASNMMSNFGFDLSQKFLGSLQNISNLSEFENILNFSKIYHIKSSDIYVKNATVSTLKRSLEIKLLGNQIEKVDRLKLGICLDDLLDKNWTFEQINHFFTIVKESNSREKARYFLSILEIISHYKISPKEENYEKILTILKNSTEDWQKEINKIAIEINFSDKGQIKMSKELVQELQSRNSQNENLKTLDEKKLLDLIEKIKSSNLLSLLFKNIIAEDSNLKNQIPSISISQWTKDHIRLWANMVKAYITHCIDTEDFIIEALAVIKQANFIDTGFHLTDAQILSCLIILNANKNQGRLLQVGTGEGKSTIISVLAVVYALLGSTVDIITSSPVLAERDAKEKENFYSMFDLQCSHNNDKAVYLSGPKVCYRKQIVYGEAAQFQFDTLRTEYAELNTLAGRKCDVAIVDEVDSMLIDDSSKIARLASTMSGMDQLQIIYQLLWHQLISLQEKIIRLDNKMYLFYGKIKFEEKLITLEYANEQGDIVSIPDLKTHLASTSDISNIGKYIPEDDKEDEFIKENLDNYIRTFIKENLKIPKNFSDFVHSQIPKWIDNAITALIYQENVHYIVHNGLIKPVDYYSTGIVQNSSNWSDGLHQFLQIKHELKMTSETFTTNFLSNRGYFTRYSSKLFGLTGTLGSDKAKQVLGDVYHVDFVIIPSLRQKQHLSLPDIIVMNEKDWLEEICHSAINESSKERGTLVICETIEHTKSIVEKLQQKYRSSAIKLYTMNDMNQEKNVANINPGEIIIATNLAGRGTDIKTEEIEKHGGLHVIVTFMPPNKRVEEQAFGRTSRQGKRGTSQRILNAINLIEYEDFDIQKITQFRDRIEAKMLCDFESCELKIITLKDELFIKFCLLLKEIRSKIREKISWWTNVKNNVKNTFVHVNPSVVESNTLLSIEEQWAMFLRKIDDEKFPINIEKIHADYEKFSENILSNYANDCVIKNPYHCINIGNDLIINDSSLTNQYNEAMKHFDKAIELDSNHCAAAFVGKGWLLIKGKETFIGSNEQEFGYKEAAMRAFRRALEILAEEMALLTSIQTLLQKRSSFNINSSLSKQLVQKLNILGSYCNSLENFVNVIRKSRRLIQITDIIDCKNMKTDVDNSGVFKRVITHDEIEKGIGKWCNIRLISSDQSDRYEASIENCDEIGITKKDEDKFIVIYKHRIENKIAKWPIDDTQLNNWLLTVSFDESILDRNTNSKIYNRIYQKIVSENGYVRADFLAPLQTLSKDREYEVTFNDLTVREDMGTIDQAIETIDKAISKPNLLDRLSNTKRHILSTDYKDIRVSISQINSEILKELINPNIEVQEVTKEMALVQLKDKSSFFHRHLLPESLSPDSYAVNLDIILNDNKIQEESHLQVRNAIEIIEKQTEKNVRFNLTFISANEISKVLRTEIINISKLTVEFLCLNGEKIREKFTKIKSENINLNINLEIFDRKEQLLEVLRSLNIQNIELCTFQNEEKNVNNIKELVNKTIGKRKIEENKEDHICIKLIDLNTQTIDNILSICPNANFNIHFINIDFNSLLNGLNDESINIHFDRLGKETAQILIKQIRKKNLDFSLVFKHLKSTQAQRLIEIAPIDQENIEINKVKSLSELFMSDSKPDLELSEFSGRGIEYLLEISEKKFIPWLSVASVAILGVVQMAVGVALICTGFGATVGMGLITEGAADLLTAYRAYSTRQFSWSDYGKQKAVSLVISAVSMGFSSIKDAAKGAQTIVTGAGQELLEQAGTKLITSGKSAGTTLIKTRLNLKSLAIKFTGITVTEAVAREGLNKIADIGSNFVLEQMKPQISASIQNRVNSKFTESDLFKIIRKMYAIDLMSRKQQMKGKIHRIVIEIINPEHSFWSKQWDSIGGPLCKGMLSSVEKIRGPASMTIRILGTLNGMYEITFIIQNVHDKLLKKLTDIDRDTLSMYQVLNHYCTISKEDTKEILSLLDNEGIKEFNDELENKNFPNKLNTIDFKQFNIHKETIVKFFTSLHENILNVVIDDFNEIMKLVSDAITEQVFRITQSQLISPWSTYGMGELTKTISERIQDHFIVDKNQNSDSQNRENQENQEKGITLKGSEKYNTIAKQIRYNAKDYTIAYSQCEIIYHAQQQQDRSNIGIIDNKTRKYTEEVRTDKPASLSDMIALAAQQNLDIKIVDDPNYQPTNEDKEKGHYQLMLADGAVVDISSDRNNCGYSVIQKILHDRGIEKSIDDLRNDRAQRIEDNPKVFVKMFKAEQWVSSRYPQEANAILVIGAGYKYKKNIEFENIDKENIGKYRRRQRRPSSEGDSESENPNILYRAIREDEQPFEDGLRPPPNHDPNKSATSIDDECLQETNVFDSLWFTITNDGLKSITKYSEYIIKNVMKEQLKSQSILFRALSEYHRENVFLSLKESKIVDNGNSYKLTLDDVTEHGWLTDVQSIKDDVTPRSHNMLLEKLHSFHKKAESSQQEESKPTQDAQRIEFVRPELTSTKNNNTNENDEPKSDQSDDSDDEASISSDISLDASWIFIEDKIFITGLPFNMPADKLFDALRKVFSSIGEIKIRRRTKNPFIKLYTRKDNRSQLSGAATVQFKNKESVPKAIEKYNWKQIPILNDSQIKVQMARARICKTKQLVEGSQPSARSKQIPREEKTPVPQAVATSENSIFITGLPKTMSEELLFRTLRDEFSTVGKIEIDKTTKNPSIYLFKEKDKPSELNGRDNNVCVVFVEGKRIKSLNNSQIYVKNFQAKTPKVLPPTPEPKPPISLMQIPQASDSRQPKGNVNILWDIENLAIPAGRNAFNIVMKLRQQLIIERNMVEVLAPEKVDDAASRILLTSVLPSAVSQKLDVQASDGDSTRINPVATEMFNKRARRNRRRHSNAQLSGALPTQTDGSHNVAPGDIQQCAKPIDEGQWHEKQNKPPNTDNSFCCSVCNNKFSTDDGRLQHERDKHNIEELINLVSLTTKDHLNRHRESKGSENQSNIDLITFDDDSDGCDTSQSSLPATIRKTGSPIQLDDDDNSAGEYCADCHDDSFKK</sequence>
<dbReference type="PROSITE" id="PS51196">
    <property type="entry name" value="SECA_MOTOR_DEAD"/>
    <property type="match status" value="1"/>
</dbReference>
<evidence type="ECO:0000256" key="5">
    <source>
        <dbReference type="PROSITE-ProRule" id="PRU00176"/>
    </source>
</evidence>
<comment type="caution">
    <text evidence="11">The sequence shown here is derived from an EMBL/GenBank/DDBJ whole genome shotgun (WGS) entry which is preliminary data.</text>
</comment>
<evidence type="ECO:0000256" key="1">
    <source>
        <dbReference type="ARBA" id="ARBA00022490"/>
    </source>
</evidence>
<keyword evidence="14" id="KW-1185">Reference proteome</keyword>
<dbReference type="Gene3D" id="1.25.40.10">
    <property type="entry name" value="Tetratricopeptide repeat domain"/>
    <property type="match status" value="1"/>
</dbReference>
<dbReference type="GO" id="GO:0008270">
    <property type="term" value="F:zinc ion binding"/>
    <property type="evidence" value="ECO:0007669"/>
    <property type="project" value="UniProtKB-KW"/>
</dbReference>
<dbReference type="EMBL" id="CAJNOH010000897">
    <property type="protein sequence ID" value="CAF1144395.1"/>
    <property type="molecule type" value="Genomic_DNA"/>
</dbReference>
<keyword evidence="4" id="KW-0862">Zinc</keyword>
<evidence type="ECO:0000256" key="3">
    <source>
        <dbReference type="ARBA" id="ARBA00023010"/>
    </source>
</evidence>
<dbReference type="Proteomes" id="UP000663854">
    <property type="component" value="Unassembled WGS sequence"/>
</dbReference>
<dbReference type="SUPFAM" id="SSF48452">
    <property type="entry name" value="TPR-like"/>
    <property type="match status" value="1"/>
</dbReference>
<evidence type="ECO:0000256" key="2">
    <source>
        <dbReference type="ARBA" id="ARBA00022927"/>
    </source>
</evidence>
<dbReference type="SMART" id="SM00957">
    <property type="entry name" value="SecA_DEAD"/>
    <property type="match status" value="1"/>
</dbReference>
<dbReference type="Gene3D" id="3.90.1440.10">
    <property type="entry name" value="SecA, preprotein cross-linking domain"/>
    <property type="match status" value="1"/>
</dbReference>
<dbReference type="PANTHER" id="PTHR30612">
    <property type="entry name" value="SECA INNER MEMBRANE COMPONENT OF SEC PROTEIN SECRETION SYSTEM"/>
    <property type="match status" value="1"/>
</dbReference>
<dbReference type="InterPro" id="IPR000185">
    <property type="entry name" value="SecA"/>
</dbReference>
<feature type="domain" description="C2H2-type" evidence="8">
    <location>
        <begin position="4270"/>
        <end position="4298"/>
    </location>
</feature>
<dbReference type="Gene3D" id="3.40.50.300">
    <property type="entry name" value="P-loop containing nucleotide triphosphate hydrolases"/>
    <property type="match status" value="2"/>
</dbReference>
<evidence type="ECO:0000313" key="11">
    <source>
        <dbReference type="EMBL" id="CAF1144395.1"/>
    </source>
</evidence>
<keyword evidence="2" id="KW-0813">Transport</keyword>
<feature type="domain" description="RRM" evidence="7">
    <location>
        <begin position="3874"/>
        <end position="3968"/>
    </location>
</feature>
<feature type="region of interest" description="Disordered" evidence="6">
    <location>
        <begin position="3669"/>
        <end position="3688"/>
    </location>
</feature>
<dbReference type="InterPro" id="IPR035979">
    <property type="entry name" value="RBD_domain_sf"/>
</dbReference>
<keyword evidence="5" id="KW-0694">RNA-binding</keyword>
<dbReference type="InterPro" id="IPR013087">
    <property type="entry name" value="Znf_C2H2_type"/>
</dbReference>
<dbReference type="PROSITE" id="PS50157">
    <property type="entry name" value="ZINC_FINGER_C2H2_2"/>
    <property type="match status" value="1"/>
</dbReference>
<keyword evidence="4" id="KW-0863">Zinc-finger</keyword>
<feature type="region of interest" description="Disordered" evidence="6">
    <location>
        <begin position="3977"/>
        <end position="4000"/>
    </location>
</feature>
<feature type="compositionally biased region" description="Basic and acidic residues" evidence="6">
    <location>
        <begin position="3806"/>
        <end position="3828"/>
    </location>
</feature>
<proteinExistence type="predicted"/>
<dbReference type="Pfam" id="PF01043">
    <property type="entry name" value="SecA_PP_bind"/>
    <property type="match status" value="1"/>
</dbReference>
<dbReference type="Pfam" id="PF00271">
    <property type="entry name" value="Helicase_C"/>
    <property type="match status" value="1"/>
</dbReference>
<dbReference type="GO" id="GO:0005524">
    <property type="term" value="F:ATP binding"/>
    <property type="evidence" value="ECO:0007669"/>
    <property type="project" value="InterPro"/>
</dbReference>
<dbReference type="InterPro" id="IPR027417">
    <property type="entry name" value="P-loop_NTPase"/>
</dbReference>
<dbReference type="SMART" id="SM00360">
    <property type="entry name" value="RRM"/>
    <property type="match status" value="1"/>
</dbReference>
<keyword evidence="3" id="KW-0811">Translocation</keyword>
<keyword evidence="2" id="KW-0653">Protein transport</keyword>
<dbReference type="GO" id="GO:0003723">
    <property type="term" value="F:RNA binding"/>
    <property type="evidence" value="ECO:0007669"/>
    <property type="project" value="UniProtKB-UniRule"/>
</dbReference>
<dbReference type="Gene3D" id="3.30.70.330">
    <property type="match status" value="1"/>
</dbReference>
<feature type="compositionally biased region" description="Basic residues" evidence="6">
    <location>
        <begin position="4212"/>
        <end position="4221"/>
    </location>
</feature>
<dbReference type="InterPro" id="IPR011130">
    <property type="entry name" value="SecA_preprotein_X-link_dom"/>
</dbReference>